<comment type="caution">
    <text evidence="2">The sequence shown here is derived from an EMBL/GenBank/DDBJ whole genome shotgun (WGS) entry which is preliminary data.</text>
</comment>
<proteinExistence type="predicted"/>
<evidence type="ECO:0000256" key="1">
    <source>
        <dbReference type="SAM" id="Phobius"/>
    </source>
</evidence>
<feature type="transmembrane region" description="Helical" evidence="1">
    <location>
        <begin position="16"/>
        <end position="39"/>
    </location>
</feature>
<gene>
    <name evidence="2" type="ORF">SAMN05660686_03484</name>
</gene>
<evidence type="ECO:0000313" key="2">
    <source>
        <dbReference type="EMBL" id="SDG14362.1"/>
    </source>
</evidence>
<name>A0A8G2BK04_9PROT</name>
<organism evidence="2 3">
    <name type="scientific">Thalassobaculum litoreum DSM 18839</name>
    <dbReference type="NCBI Taxonomy" id="1123362"/>
    <lineage>
        <taxon>Bacteria</taxon>
        <taxon>Pseudomonadati</taxon>
        <taxon>Pseudomonadota</taxon>
        <taxon>Alphaproteobacteria</taxon>
        <taxon>Rhodospirillales</taxon>
        <taxon>Thalassobaculaceae</taxon>
        <taxon>Thalassobaculum</taxon>
    </lineage>
</organism>
<reference evidence="2 3" key="1">
    <citation type="submission" date="2016-10" db="EMBL/GenBank/DDBJ databases">
        <authorList>
            <person name="Varghese N."/>
            <person name="Submissions S."/>
        </authorList>
    </citation>
    <scope>NUCLEOTIDE SEQUENCE [LARGE SCALE GENOMIC DNA]</scope>
    <source>
        <strain evidence="2 3">DSM 18839</strain>
    </source>
</reference>
<keyword evidence="1" id="KW-0812">Transmembrane</keyword>
<keyword evidence="3" id="KW-1185">Reference proteome</keyword>
<dbReference type="EMBL" id="FNBW01000011">
    <property type="protein sequence ID" value="SDG14362.1"/>
    <property type="molecule type" value="Genomic_DNA"/>
</dbReference>
<sequence>MTKLTPTEARQARRGFPVLVVLAISVAIAVVAVGGVALFTA</sequence>
<dbReference type="AlphaFoldDB" id="A0A8G2BK04"/>
<dbReference type="Proteomes" id="UP000198615">
    <property type="component" value="Unassembled WGS sequence"/>
</dbReference>
<keyword evidence="1" id="KW-0472">Membrane</keyword>
<keyword evidence="1" id="KW-1133">Transmembrane helix</keyword>
<evidence type="ECO:0000313" key="3">
    <source>
        <dbReference type="Proteomes" id="UP000198615"/>
    </source>
</evidence>
<accession>A0A8G2BK04</accession>
<protein>
    <submittedName>
        <fullName evidence="2">Uncharacterized protein</fullName>
    </submittedName>
</protein>